<dbReference type="GO" id="GO:0003844">
    <property type="term" value="F:1,4-alpha-glucan branching enzyme activity"/>
    <property type="evidence" value="ECO:0007669"/>
    <property type="project" value="UniProtKB-EC"/>
</dbReference>
<dbReference type="SUPFAM" id="SSF88713">
    <property type="entry name" value="Glycoside hydrolase/deacetylase"/>
    <property type="match status" value="1"/>
</dbReference>
<accession>A0A644SZD7</accession>
<comment type="caution">
    <text evidence="5">The sequence shown here is derived from an EMBL/GenBank/DDBJ whole genome shotgun (WGS) entry which is preliminary data.</text>
</comment>
<dbReference type="CDD" id="cd10792">
    <property type="entry name" value="GH57N_AmyC_like"/>
    <property type="match status" value="1"/>
</dbReference>
<proteinExistence type="inferred from homology"/>
<evidence type="ECO:0000259" key="4">
    <source>
        <dbReference type="Pfam" id="PF09210"/>
    </source>
</evidence>
<feature type="domain" description="1,4-alpha-glucan branching enzyme C-terminal" evidence="4">
    <location>
        <begin position="431"/>
        <end position="529"/>
    </location>
</feature>
<evidence type="ECO:0000313" key="5">
    <source>
        <dbReference type="EMBL" id="MPL59001.1"/>
    </source>
</evidence>
<evidence type="ECO:0000256" key="2">
    <source>
        <dbReference type="ARBA" id="ARBA00023277"/>
    </source>
</evidence>
<dbReference type="PANTHER" id="PTHR41695:SF1">
    <property type="entry name" value="1,4-ALPHA-GLUCAN BRANCHING ENZYME TK1436"/>
    <property type="match status" value="1"/>
</dbReference>
<dbReference type="Pfam" id="PF03065">
    <property type="entry name" value="Glyco_hydro_57"/>
    <property type="match status" value="1"/>
</dbReference>
<dbReference type="GO" id="GO:0005576">
    <property type="term" value="C:extracellular region"/>
    <property type="evidence" value="ECO:0007669"/>
    <property type="project" value="TreeGrafter"/>
</dbReference>
<comment type="similarity">
    <text evidence="1">Belongs to the glycosyl hydrolase 57 family.</text>
</comment>
<dbReference type="InterPro" id="IPR004300">
    <property type="entry name" value="Glyco_hydro_57_N"/>
</dbReference>
<dbReference type="EC" id="2.4.1.18" evidence="5"/>
<name>A0A644SZD7_9ZZZZ</name>
<dbReference type="SUPFAM" id="SSF88688">
    <property type="entry name" value="Families 57/38 glycoside transferase middle domain"/>
    <property type="match status" value="1"/>
</dbReference>
<dbReference type="InterPro" id="IPR015293">
    <property type="entry name" value="BE_C"/>
</dbReference>
<dbReference type="InterPro" id="IPR027291">
    <property type="entry name" value="Glyco_hydro_38_N_sf"/>
</dbReference>
<dbReference type="InterPro" id="IPR040042">
    <property type="entry name" value="Branching_enz_MT3115-like"/>
</dbReference>
<dbReference type="AlphaFoldDB" id="A0A644SZD7"/>
<organism evidence="5">
    <name type="scientific">bioreactor metagenome</name>
    <dbReference type="NCBI Taxonomy" id="1076179"/>
    <lineage>
        <taxon>unclassified sequences</taxon>
        <taxon>metagenomes</taxon>
        <taxon>ecological metagenomes</taxon>
    </lineage>
</organism>
<dbReference type="Gene3D" id="3.20.110.10">
    <property type="entry name" value="Glycoside hydrolase 38, N terminal domain"/>
    <property type="match status" value="1"/>
</dbReference>
<gene>
    <name evidence="5" type="ORF">SDC9_04549</name>
</gene>
<dbReference type="PANTHER" id="PTHR41695">
    <property type="entry name" value="1,4-ALPHA-GLUCAN BRANCHING ENZYME RV3031-RELATED"/>
    <property type="match status" value="1"/>
</dbReference>
<reference evidence="5" key="1">
    <citation type="submission" date="2019-08" db="EMBL/GenBank/DDBJ databases">
        <authorList>
            <person name="Kucharzyk K."/>
            <person name="Murdoch R.W."/>
            <person name="Higgins S."/>
            <person name="Loffler F."/>
        </authorList>
    </citation>
    <scope>NUCLEOTIDE SEQUENCE</scope>
</reference>
<keyword evidence="5" id="KW-0808">Transferase</keyword>
<dbReference type="InterPro" id="IPR037090">
    <property type="entry name" value="57_glycoside_trans_central"/>
</dbReference>
<keyword evidence="2" id="KW-0119">Carbohydrate metabolism</keyword>
<sequence>MMNKPSIALVLNAHLPFVRKPEYEAFFEERWLFEAISETYLPLLRLFRKLDADSIPFKLSLSMSPTLLSMLSDKLLGERYARYLDMQLDLATAEKKRLGGDPVFAPLAQLYESLYRRNKEDFEQLYFRNILVGYDYYYKRGKIDLITSAATHAFLPLYQDAPQAVLAQIETAIVTHRTIFGKIPQGFWLPQFGWYPGLGEMLVNYNIRYSIVTTRGALLGRPVPQYGSFTPLRSPSGLKLFVRDAGATKAVWSETEGYPADPVYRDFYRDIGYDLNSAYVSPYLGTGVERGFTGYKYWAVTGKTDRKRPYEPVAASARVVEHARAFLSERKNSARAAAQWMKDRKPLIVCPYDAELFGHWWFEGPLFLEALFRAAARKKEDEDLQFVTLSEYDRGDQDNPVSEPEFSSWGEGGYAEVWLDGSNDWVHRHSRQTVERMTELADRFPDESGLRERILNQGAREALLTMSSDWPLLLRSGQSGDFARRQIEESVGNFTKIYEMLCANTVDTEWLTSLERRNNLFPDINYRVFARKR</sequence>
<feature type="domain" description="Glycoside hydrolase family 57 N-terminal" evidence="3">
    <location>
        <begin position="8"/>
        <end position="392"/>
    </location>
</feature>
<dbReference type="InterPro" id="IPR011330">
    <property type="entry name" value="Glyco_hydro/deAcase_b/a-brl"/>
</dbReference>
<dbReference type="EMBL" id="VSSQ01000008">
    <property type="protein sequence ID" value="MPL59001.1"/>
    <property type="molecule type" value="Genomic_DNA"/>
</dbReference>
<dbReference type="InterPro" id="IPR028995">
    <property type="entry name" value="Glyco_hydro_57/38_cen_sf"/>
</dbReference>
<dbReference type="GO" id="GO:0030979">
    <property type="term" value="P:alpha-glucan biosynthetic process"/>
    <property type="evidence" value="ECO:0007669"/>
    <property type="project" value="InterPro"/>
</dbReference>
<keyword evidence="5" id="KW-0328">Glycosyltransferase</keyword>
<dbReference type="Gene3D" id="1.20.1430.10">
    <property type="entry name" value="Families 57/38 glycoside transferase, middle domain"/>
    <property type="match status" value="1"/>
</dbReference>
<evidence type="ECO:0000256" key="1">
    <source>
        <dbReference type="ARBA" id="ARBA00006821"/>
    </source>
</evidence>
<protein>
    <submittedName>
        <fullName evidence="5">1,4-alpha-glucan branching enzyme</fullName>
        <ecNumber evidence="5">2.4.1.18</ecNumber>
    </submittedName>
</protein>
<evidence type="ECO:0000259" key="3">
    <source>
        <dbReference type="Pfam" id="PF03065"/>
    </source>
</evidence>
<dbReference type="Pfam" id="PF09210">
    <property type="entry name" value="BE_C"/>
    <property type="match status" value="1"/>
</dbReference>